<keyword evidence="8" id="KW-1185">Reference proteome</keyword>
<evidence type="ECO:0000313" key="4">
    <source>
        <dbReference type="EMBL" id="KAG2923449.1"/>
    </source>
</evidence>
<sequence>MVANSMHPIPMHTKDTAARPPMQRTRSIDSRPTNPRHGLSHGLQMDLKQAVQLEKQELKKRGLLPPHIKTETPLPKTAAPEDEDDENSSYWLYSQQRLARRAASFTSGAMPCSPPVPIPQHEAQRRYSAVEDVTHDERQSLSKSQCEARLWDEFWNYKLSFESRESFNISVKEGARASDHLDGRTSLLKNRSESSADTVNVDEEDLDESVEEERVHHYGDVFEMDDL</sequence>
<dbReference type="OrthoDB" id="159752at2759"/>
<evidence type="ECO:0000256" key="1">
    <source>
        <dbReference type="SAM" id="MobiDB-lite"/>
    </source>
</evidence>
<dbReference type="EMBL" id="RCMI01000537">
    <property type="protein sequence ID" value="KAG2906495.1"/>
    <property type="molecule type" value="Genomic_DNA"/>
</dbReference>
<evidence type="ECO:0000313" key="5">
    <source>
        <dbReference type="EMBL" id="KAG2973918.1"/>
    </source>
</evidence>
<organism evidence="7 8">
    <name type="scientific">Phytophthora cactorum</name>
    <dbReference type="NCBI Taxonomy" id="29920"/>
    <lineage>
        <taxon>Eukaryota</taxon>
        <taxon>Sar</taxon>
        <taxon>Stramenopiles</taxon>
        <taxon>Oomycota</taxon>
        <taxon>Peronosporomycetes</taxon>
        <taxon>Peronosporales</taxon>
        <taxon>Peronosporaceae</taxon>
        <taxon>Phytophthora</taxon>
    </lineage>
</organism>
<reference evidence="6" key="2">
    <citation type="submission" date="2018-05" db="EMBL/GenBank/DDBJ databases">
        <title>Effector identification in a new, highly contiguous assembly of the strawberry crown rot pathogen Phytophthora cactorum.</title>
        <authorList>
            <person name="Armitage A.D."/>
            <person name="Nellist C.F."/>
            <person name="Bates H."/>
            <person name="Vickerstaff R.J."/>
            <person name="Harrison R.J."/>
        </authorList>
    </citation>
    <scope>NUCLEOTIDE SEQUENCE</scope>
    <source>
        <strain evidence="2">15-7</strain>
        <strain evidence="3">4032</strain>
        <strain evidence="4">4040</strain>
        <strain evidence="5">P415</strain>
        <strain evidence="6">P421</strain>
    </source>
</reference>
<dbReference type="EMBL" id="RCML01000555">
    <property type="protein sequence ID" value="KAG2973918.1"/>
    <property type="molecule type" value="Genomic_DNA"/>
</dbReference>
<dbReference type="EMBL" id="RCMV01000514">
    <property type="protein sequence ID" value="KAG3216030.1"/>
    <property type="molecule type" value="Genomic_DNA"/>
</dbReference>
<evidence type="ECO:0000313" key="2">
    <source>
        <dbReference type="EMBL" id="KAG2852333.1"/>
    </source>
</evidence>
<reference evidence="7 8" key="1">
    <citation type="submission" date="2018-01" db="EMBL/GenBank/DDBJ databases">
        <title>Draft genome of the strawberry crown rot pathogen Phytophthora cactorum.</title>
        <authorList>
            <person name="Armitage A.D."/>
            <person name="Lysoe E."/>
            <person name="Nellist C.F."/>
            <person name="Harrison R.J."/>
            <person name="Brurberg M.B."/>
        </authorList>
    </citation>
    <scope>NUCLEOTIDE SEQUENCE [LARGE SCALE GENOMIC DNA]</scope>
    <source>
        <strain evidence="7 8">10300</strain>
    </source>
</reference>
<protein>
    <submittedName>
        <fullName evidence="7">Uncharacterized protein</fullName>
    </submittedName>
</protein>
<comment type="caution">
    <text evidence="7">The sequence shown here is derived from an EMBL/GenBank/DDBJ whole genome shotgun (WGS) entry which is preliminary data.</text>
</comment>
<dbReference type="VEuPathDB" id="FungiDB:PC110_g13938"/>
<evidence type="ECO:0000313" key="6">
    <source>
        <dbReference type="EMBL" id="KAG3216030.1"/>
    </source>
</evidence>
<feature type="region of interest" description="Disordered" evidence="1">
    <location>
        <begin position="1"/>
        <end position="88"/>
    </location>
</feature>
<gene>
    <name evidence="7" type="ORF">PC110_g13938</name>
    <name evidence="2" type="ORF">PC113_g15109</name>
    <name evidence="3" type="ORF">PC115_g14256</name>
    <name evidence="4" type="ORF">PC117_g15745</name>
    <name evidence="5" type="ORF">PC118_g14839</name>
    <name evidence="6" type="ORF">PC129_g13095</name>
</gene>
<proteinExistence type="predicted"/>
<name>A0A329RZ87_9STRA</name>
<feature type="compositionally biased region" description="Acidic residues" evidence="1">
    <location>
        <begin position="200"/>
        <end position="211"/>
    </location>
</feature>
<dbReference type="Proteomes" id="UP000736787">
    <property type="component" value="Unassembled WGS sequence"/>
</dbReference>
<evidence type="ECO:0000313" key="8">
    <source>
        <dbReference type="Proteomes" id="UP000251314"/>
    </source>
</evidence>
<dbReference type="EMBL" id="MJFZ01000412">
    <property type="protein sequence ID" value="RAW29689.1"/>
    <property type="molecule type" value="Genomic_DNA"/>
</dbReference>
<dbReference type="AlphaFoldDB" id="A0A329RZ87"/>
<dbReference type="Proteomes" id="UP000735874">
    <property type="component" value="Unassembled WGS sequence"/>
</dbReference>
<accession>A0A329RZ87</accession>
<feature type="region of interest" description="Disordered" evidence="1">
    <location>
        <begin position="186"/>
        <end position="212"/>
    </location>
</feature>
<dbReference type="Proteomes" id="UP000774804">
    <property type="component" value="Unassembled WGS sequence"/>
</dbReference>
<dbReference type="EMBL" id="RCMG01000547">
    <property type="protein sequence ID" value="KAG2852333.1"/>
    <property type="molecule type" value="Genomic_DNA"/>
</dbReference>
<dbReference type="Proteomes" id="UP000760860">
    <property type="component" value="Unassembled WGS sequence"/>
</dbReference>
<feature type="compositionally biased region" description="Polar residues" evidence="1">
    <location>
        <begin position="187"/>
        <end position="198"/>
    </location>
</feature>
<dbReference type="Proteomes" id="UP000697107">
    <property type="component" value="Unassembled WGS sequence"/>
</dbReference>
<dbReference type="EMBL" id="RCMK01000535">
    <property type="protein sequence ID" value="KAG2923449.1"/>
    <property type="molecule type" value="Genomic_DNA"/>
</dbReference>
<dbReference type="Proteomes" id="UP000251314">
    <property type="component" value="Unassembled WGS sequence"/>
</dbReference>
<evidence type="ECO:0000313" key="7">
    <source>
        <dbReference type="EMBL" id="RAW29689.1"/>
    </source>
</evidence>
<evidence type="ECO:0000313" key="3">
    <source>
        <dbReference type="EMBL" id="KAG2906495.1"/>
    </source>
</evidence>